<name>E1QYM7_OLSUV</name>
<dbReference type="PROSITE" id="PS50931">
    <property type="entry name" value="HTH_LYSR"/>
    <property type="match status" value="1"/>
</dbReference>
<dbReference type="AlphaFoldDB" id="E1QYM7"/>
<evidence type="ECO:0000256" key="2">
    <source>
        <dbReference type="ARBA" id="ARBA00023015"/>
    </source>
</evidence>
<dbReference type="SUPFAM" id="SSF46785">
    <property type="entry name" value="Winged helix' DNA-binding domain"/>
    <property type="match status" value="1"/>
</dbReference>
<keyword evidence="7" id="KW-1185">Reference proteome</keyword>
<dbReference type="EMBL" id="CP002106">
    <property type="protein sequence ID" value="ADK67491.1"/>
    <property type="molecule type" value="Genomic_DNA"/>
</dbReference>
<accession>E1QYM7</accession>
<gene>
    <name evidence="6" type="ordered locus">Olsu_0367</name>
</gene>
<dbReference type="PRINTS" id="PR00039">
    <property type="entry name" value="HTHLYSR"/>
</dbReference>
<dbReference type="Gene3D" id="3.40.190.10">
    <property type="entry name" value="Periplasmic binding protein-like II"/>
    <property type="match status" value="2"/>
</dbReference>
<dbReference type="GO" id="GO:0005829">
    <property type="term" value="C:cytosol"/>
    <property type="evidence" value="ECO:0007669"/>
    <property type="project" value="TreeGrafter"/>
</dbReference>
<dbReference type="InterPro" id="IPR050950">
    <property type="entry name" value="HTH-type_LysR_regulators"/>
</dbReference>
<dbReference type="SUPFAM" id="SSF53850">
    <property type="entry name" value="Periplasmic binding protein-like II"/>
    <property type="match status" value="1"/>
</dbReference>
<dbReference type="HOGENOM" id="CLU_039613_6_0_11"/>
<comment type="similarity">
    <text evidence="1">Belongs to the LysR transcriptional regulatory family.</text>
</comment>
<dbReference type="InterPro" id="IPR000847">
    <property type="entry name" value="LysR_HTH_N"/>
</dbReference>
<dbReference type="GO" id="GO:0003677">
    <property type="term" value="F:DNA binding"/>
    <property type="evidence" value="ECO:0007669"/>
    <property type="project" value="UniProtKB-KW"/>
</dbReference>
<dbReference type="KEGG" id="ols:Olsu_0367"/>
<feature type="domain" description="HTH lysR-type" evidence="5">
    <location>
        <begin position="1"/>
        <end position="60"/>
    </location>
</feature>
<reference evidence="6 7" key="1">
    <citation type="journal article" date="2010" name="Stand. Genomic Sci.">
        <title>Complete genome sequence of Olsenella uli type strain (VPI D76D-27C).</title>
        <authorList>
            <person name="Goker M."/>
            <person name="Held B."/>
            <person name="Lucas S."/>
            <person name="Nolan M."/>
            <person name="Yasawong M."/>
            <person name="Glavina Del Rio T."/>
            <person name="Tice H."/>
            <person name="Cheng J.F."/>
            <person name="Bruce D."/>
            <person name="Detter J.C."/>
            <person name="Tapia R."/>
            <person name="Han C."/>
            <person name="Goodwin L."/>
            <person name="Pitluck S."/>
            <person name="Liolios K."/>
            <person name="Ivanova N."/>
            <person name="Mavromatis K."/>
            <person name="Mikhailova N."/>
            <person name="Pati A."/>
            <person name="Chen A."/>
            <person name="Palaniappan K."/>
            <person name="Land M."/>
            <person name="Hauser L."/>
            <person name="Chang Y.J."/>
            <person name="Jeffries C.D."/>
            <person name="Rohde M."/>
            <person name="Sikorski J."/>
            <person name="Pukall R."/>
            <person name="Woyke T."/>
            <person name="Bristow J."/>
            <person name="Eisen J.A."/>
            <person name="Markowitz V."/>
            <person name="Hugenholtz P."/>
            <person name="Kyrpides N.C."/>
            <person name="Klenk H.P."/>
            <person name="Lapidus A."/>
        </authorList>
    </citation>
    <scope>NUCLEOTIDE SEQUENCE [LARGE SCALE GENOMIC DNA]</scope>
    <source>
        <strain evidence="7">ATCC 49627 / DSM 7084 / CIP 109912 / JCM 12494 / NCIMB 702895 / VPI D76D-27C</strain>
    </source>
</reference>
<evidence type="ECO:0000256" key="1">
    <source>
        <dbReference type="ARBA" id="ARBA00009437"/>
    </source>
</evidence>
<protein>
    <submittedName>
        <fullName evidence="6">Transcriptional regulator, LysR family</fullName>
    </submittedName>
</protein>
<organism evidence="6 7">
    <name type="scientific">Olsenella uli (strain ATCC 49627 / DSM 7084 / CCUG 31166 / CIP 109912 / JCM 12494 / LMG 11480 / NCIMB 702895 / VPI D76D-27C)</name>
    <name type="common">Lactobacillus uli</name>
    <dbReference type="NCBI Taxonomy" id="633147"/>
    <lineage>
        <taxon>Bacteria</taxon>
        <taxon>Bacillati</taxon>
        <taxon>Actinomycetota</taxon>
        <taxon>Coriobacteriia</taxon>
        <taxon>Coriobacteriales</taxon>
        <taxon>Atopobiaceae</taxon>
        <taxon>Olsenella</taxon>
    </lineage>
</organism>
<dbReference type="PANTHER" id="PTHR30419">
    <property type="entry name" value="HTH-TYPE TRANSCRIPTIONAL REGULATOR YBHD"/>
    <property type="match status" value="1"/>
</dbReference>
<dbReference type="InterPro" id="IPR005119">
    <property type="entry name" value="LysR_subst-bd"/>
</dbReference>
<keyword evidence="2" id="KW-0805">Transcription regulation</keyword>
<dbReference type="Gene3D" id="1.10.10.10">
    <property type="entry name" value="Winged helix-like DNA-binding domain superfamily/Winged helix DNA-binding domain"/>
    <property type="match status" value="1"/>
</dbReference>
<dbReference type="STRING" id="633147.Olsu_0367"/>
<evidence type="ECO:0000256" key="4">
    <source>
        <dbReference type="ARBA" id="ARBA00023163"/>
    </source>
</evidence>
<evidence type="ECO:0000313" key="7">
    <source>
        <dbReference type="Proteomes" id="UP000000333"/>
    </source>
</evidence>
<dbReference type="Pfam" id="PF03466">
    <property type="entry name" value="LysR_substrate"/>
    <property type="match status" value="1"/>
</dbReference>
<dbReference type="InterPro" id="IPR036390">
    <property type="entry name" value="WH_DNA-bd_sf"/>
</dbReference>
<dbReference type="Proteomes" id="UP000000333">
    <property type="component" value="Chromosome"/>
</dbReference>
<evidence type="ECO:0000259" key="5">
    <source>
        <dbReference type="PROSITE" id="PS50931"/>
    </source>
</evidence>
<dbReference type="CDD" id="cd05466">
    <property type="entry name" value="PBP2_LTTR_substrate"/>
    <property type="match status" value="1"/>
</dbReference>
<keyword evidence="4" id="KW-0804">Transcription</keyword>
<evidence type="ECO:0000313" key="6">
    <source>
        <dbReference type="EMBL" id="ADK67491.1"/>
    </source>
</evidence>
<proteinExistence type="inferred from homology"/>
<dbReference type="PANTHER" id="PTHR30419:SF28">
    <property type="entry name" value="HTH-TYPE TRANSCRIPTIONAL REGULATOR BSDA"/>
    <property type="match status" value="1"/>
</dbReference>
<sequence>MDTNILKYQAFLECVQRGSITAAARALSYSQSGVSRMIADLEREWGVVLLDRGRGGARLTSDGECLLSTVKEICEAHRRLRMQVDDLNGLRTGSIRMGVFSSVATHWLPHAISAFRADYPDIDYELLTGDYAEIERWVAEGRVDLGFLPHRPTSRGLSFEELASDELLAVLPKGHPLAGRGSVEVAALCDEPFILLEKGGDDEVTSIFSAAGLEARVCFTTWDDYAIMSMVESGLGISILPALILRRAPYRIEARRLDPCVRRHIGVVRRAGGPLALAAERFLPYLARGVAYEVDVTDCPGTRQLA</sequence>
<keyword evidence="3" id="KW-0238">DNA-binding</keyword>
<dbReference type="OrthoDB" id="4131546at2"/>
<dbReference type="InterPro" id="IPR036388">
    <property type="entry name" value="WH-like_DNA-bd_sf"/>
</dbReference>
<dbReference type="eggNOG" id="COG0583">
    <property type="taxonomic scope" value="Bacteria"/>
</dbReference>
<dbReference type="Pfam" id="PF00126">
    <property type="entry name" value="HTH_1"/>
    <property type="match status" value="1"/>
</dbReference>
<evidence type="ECO:0000256" key="3">
    <source>
        <dbReference type="ARBA" id="ARBA00023125"/>
    </source>
</evidence>
<dbReference type="GO" id="GO:0003700">
    <property type="term" value="F:DNA-binding transcription factor activity"/>
    <property type="evidence" value="ECO:0007669"/>
    <property type="project" value="InterPro"/>
</dbReference>